<dbReference type="AlphaFoldDB" id="A0A3B3Q4K5"/>
<dbReference type="PANTHER" id="PTHR31233">
    <property type="entry name" value="BICAUDAL D FAMILY MEMBER"/>
    <property type="match status" value="1"/>
</dbReference>
<dbReference type="GO" id="GO:0005794">
    <property type="term" value="C:Golgi apparatus"/>
    <property type="evidence" value="ECO:0007669"/>
    <property type="project" value="TreeGrafter"/>
</dbReference>
<comment type="similarity">
    <text evidence="1">Belongs to the BicD family.</text>
</comment>
<dbReference type="InterPro" id="IPR018477">
    <property type="entry name" value="BICD"/>
</dbReference>
<keyword evidence="2 3" id="KW-0175">Coiled coil</keyword>
<reference evidence="4" key="1">
    <citation type="submission" date="2025-08" db="UniProtKB">
        <authorList>
            <consortium name="Ensembl"/>
        </authorList>
    </citation>
    <scope>IDENTIFICATION</scope>
</reference>
<evidence type="ECO:0000256" key="1">
    <source>
        <dbReference type="ARBA" id="ARBA00010061"/>
    </source>
</evidence>
<dbReference type="GO" id="GO:0045505">
    <property type="term" value="F:dynein intermediate chain binding"/>
    <property type="evidence" value="ECO:0007669"/>
    <property type="project" value="TreeGrafter"/>
</dbReference>
<dbReference type="GO" id="GO:0070840">
    <property type="term" value="F:dynein complex binding"/>
    <property type="evidence" value="ECO:0007669"/>
    <property type="project" value="InterPro"/>
</dbReference>
<proteinExistence type="inferred from homology"/>
<evidence type="ECO:0000256" key="3">
    <source>
        <dbReference type="SAM" id="Coils"/>
    </source>
</evidence>
<keyword evidence="5" id="KW-1185">Reference proteome</keyword>
<accession>A0A3B3Q4K5</accession>
<feature type="coiled-coil region" evidence="3">
    <location>
        <begin position="4"/>
        <end position="73"/>
    </location>
</feature>
<dbReference type="Ensembl" id="ENSPKIT00000024999.1">
    <property type="protein sequence ID" value="ENSPKIP00000001088.1"/>
    <property type="gene ID" value="ENSPKIG00000019451.1"/>
</dbReference>
<sequence length="117" mass="13427">MAACRECGETVDRYRAEVERLTRELAEANREKIRAAECGLVVLEENQSLKQQYTDLEADQETLKRELERLQEVESGREAADLDQHDQKDNRYGLEVDPRCWQHVPPQGPCVGLGSQQ</sequence>
<dbReference type="GO" id="GO:0008093">
    <property type="term" value="F:cytoskeletal anchor activity"/>
    <property type="evidence" value="ECO:0007669"/>
    <property type="project" value="InterPro"/>
</dbReference>
<name>A0A3B3Q4K5_9TELE</name>
<reference evidence="4" key="2">
    <citation type="submission" date="2025-09" db="UniProtKB">
        <authorList>
            <consortium name="Ensembl"/>
        </authorList>
    </citation>
    <scope>IDENTIFICATION</scope>
</reference>
<evidence type="ECO:0000313" key="4">
    <source>
        <dbReference type="Ensembl" id="ENSPKIP00000001088.1"/>
    </source>
</evidence>
<dbReference type="GO" id="GO:0034452">
    <property type="term" value="F:dynactin binding"/>
    <property type="evidence" value="ECO:0007669"/>
    <property type="project" value="TreeGrafter"/>
</dbReference>
<organism evidence="4 5">
    <name type="scientific">Paramormyrops kingsleyae</name>
    <dbReference type="NCBI Taxonomy" id="1676925"/>
    <lineage>
        <taxon>Eukaryota</taxon>
        <taxon>Metazoa</taxon>
        <taxon>Chordata</taxon>
        <taxon>Craniata</taxon>
        <taxon>Vertebrata</taxon>
        <taxon>Euteleostomi</taxon>
        <taxon>Actinopterygii</taxon>
        <taxon>Neopterygii</taxon>
        <taxon>Teleostei</taxon>
        <taxon>Osteoglossocephala</taxon>
        <taxon>Osteoglossomorpha</taxon>
        <taxon>Osteoglossiformes</taxon>
        <taxon>Mormyridae</taxon>
        <taxon>Paramormyrops</taxon>
    </lineage>
</organism>
<evidence type="ECO:0000256" key="2">
    <source>
        <dbReference type="ARBA" id="ARBA00023054"/>
    </source>
</evidence>
<evidence type="ECO:0000313" key="5">
    <source>
        <dbReference type="Proteomes" id="UP000261540"/>
    </source>
</evidence>
<dbReference type="GO" id="GO:0048260">
    <property type="term" value="P:positive regulation of receptor-mediated endocytosis"/>
    <property type="evidence" value="ECO:0007669"/>
    <property type="project" value="TreeGrafter"/>
</dbReference>
<dbReference type="GeneTree" id="ENSGT01060000248768"/>
<dbReference type="GO" id="GO:0070507">
    <property type="term" value="P:regulation of microtubule cytoskeleton organization"/>
    <property type="evidence" value="ECO:0007669"/>
    <property type="project" value="TreeGrafter"/>
</dbReference>
<dbReference type="STRING" id="1676925.ENSPKIP00000001088"/>
<protein>
    <submittedName>
        <fullName evidence="4">Uncharacterized protein</fullName>
    </submittedName>
</protein>
<dbReference type="PANTHER" id="PTHR31233:SF3">
    <property type="entry name" value="PROTEIN BICAUDAL D HOMOLOG 1"/>
    <property type="match status" value="1"/>
</dbReference>
<dbReference type="GO" id="GO:0005829">
    <property type="term" value="C:cytosol"/>
    <property type="evidence" value="ECO:0007669"/>
    <property type="project" value="TreeGrafter"/>
</dbReference>
<dbReference type="GO" id="GO:0072393">
    <property type="term" value="P:microtubule anchoring at microtubule organizing center"/>
    <property type="evidence" value="ECO:0007669"/>
    <property type="project" value="TreeGrafter"/>
</dbReference>
<dbReference type="Proteomes" id="UP000261540">
    <property type="component" value="Unplaced"/>
</dbReference>